<evidence type="ECO:0000313" key="7">
    <source>
        <dbReference type="EMBL" id="KKQ36270.1"/>
    </source>
</evidence>
<dbReference type="AlphaFoldDB" id="A0A0G0HCK3"/>
<evidence type="ECO:0000313" key="8">
    <source>
        <dbReference type="Proteomes" id="UP000034852"/>
    </source>
</evidence>
<dbReference type="PATRIC" id="fig|1619087.5.peg.42"/>
<dbReference type="PANTHER" id="PTHR21569:SF1">
    <property type="entry name" value="SMALL RIBOSOMAL SUBUNIT PROTEIN US9M"/>
    <property type="match status" value="1"/>
</dbReference>
<sequence>MAKYTYALGRRKTSVATVRLYEGKGETLINEKALNIAYTKQYDKKVLLEPLVLIEGLDKYYFTAKTSGGGRSGQVQAIRHALSRALAEQGDEFKAILKKAHLLTRDDRMKERKKTGLRKARKAPQYSKR</sequence>
<dbReference type="InterPro" id="IPR014721">
    <property type="entry name" value="Ribsml_uS5_D2-typ_fold_subgr"/>
</dbReference>
<evidence type="ECO:0000256" key="3">
    <source>
        <dbReference type="ARBA" id="ARBA00023274"/>
    </source>
</evidence>
<organism evidence="7 8">
    <name type="scientific">candidate division WS6 bacterium GW2011_GWA2_37_6</name>
    <dbReference type="NCBI Taxonomy" id="1619087"/>
    <lineage>
        <taxon>Bacteria</taxon>
        <taxon>Candidatus Dojkabacteria</taxon>
    </lineage>
</organism>
<comment type="similarity">
    <text evidence="1 4">Belongs to the universal ribosomal protein uS9 family.</text>
</comment>
<dbReference type="InterPro" id="IPR020574">
    <property type="entry name" value="Ribosomal_uS9_CS"/>
</dbReference>
<dbReference type="FunFam" id="3.30.230.10:FF:000001">
    <property type="entry name" value="30S ribosomal protein S9"/>
    <property type="match status" value="1"/>
</dbReference>
<evidence type="ECO:0000256" key="2">
    <source>
        <dbReference type="ARBA" id="ARBA00022980"/>
    </source>
</evidence>
<dbReference type="InterPro" id="IPR023035">
    <property type="entry name" value="Ribosomal_uS9_bac/plastid"/>
</dbReference>
<dbReference type="SUPFAM" id="SSF54211">
    <property type="entry name" value="Ribosomal protein S5 domain 2-like"/>
    <property type="match status" value="1"/>
</dbReference>
<protein>
    <recommendedName>
        <fullName evidence="5">30S ribosomal protein S9</fullName>
    </recommendedName>
</protein>
<dbReference type="InterPro" id="IPR020568">
    <property type="entry name" value="Ribosomal_Su5_D2-typ_SF"/>
</dbReference>
<comment type="caution">
    <text evidence="7">The sequence shown here is derived from an EMBL/GenBank/DDBJ whole genome shotgun (WGS) entry which is preliminary data.</text>
</comment>
<dbReference type="Pfam" id="PF00380">
    <property type="entry name" value="Ribosomal_S9"/>
    <property type="match status" value="1"/>
</dbReference>
<name>A0A0G0HCK3_9BACT</name>
<accession>A0A0G0HCK3</accession>
<evidence type="ECO:0000256" key="6">
    <source>
        <dbReference type="SAM" id="MobiDB-lite"/>
    </source>
</evidence>
<reference evidence="7 8" key="1">
    <citation type="journal article" date="2015" name="Nature">
        <title>rRNA introns, odd ribosomes, and small enigmatic genomes across a large radiation of phyla.</title>
        <authorList>
            <person name="Brown C.T."/>
            <person name="Hug L.A."/>
            <person name="Thomas B.C."/>
            <person name="Sharon I."/>
            <person name="Castelle C.J."/>
            <person name="Singh A."/>
            <person name="Wilkins M.J."/>
            <person name="Williams K.H."/>
            <person name="Banfield J.F."/>
        </authorList>
    </citation>
    <scope>NUCLEOTIDE SEQUENCE [LARGE SCALE GENOMIC DNA]</scope>
</reference>
<dbReference type="PROSITE" id="PS00360">
    <property type="entry name" value="RIBOSOMAL_S9"/>
    <property type="match status" value="1"/>
</dbReference>
<dbReference type="GO" id="GO:0022627">
    <property type="term" value="C:cytosolic small ribosomal subunit"/>
    <property type="evidence" value="ECO:0007669"/>
    <property type="project" value="TreeGrafter"/>
</dbReference>
<dbReference type="EMBL" id="LBTH01000003">
    <property type="protein sequence ID" value="KKQ36270.1"/>
    <property type="molecule type" value="Genomic_DNA"/>
</dbReference>
<evidence type="ECO:0000256" key="4">
    <source>
        <dbReference type="RuleBase" id="RU003815"/>
    </source>
</evidence>
<feature type="compositionally biased region" description="Basic residues" evidence="6">
    <location>
        <begin position="111"/>
        <end position="129"/>
    </location>
</feature>
<proteinExistence type="inferred from homology"/>
<gene>
    <name evidence="7" type="ORF">US52_C0003G0011</name>
</gene>
<evidence type="ECO:0000256" key="5">
    <source>
        <dbReference type="RuleBase" id="RU003816"/>
    </source>
</evidence>
<dbReference type="Gene3D" id="3.30.230.10">
    <property type="match status" value="1"/>
</dbReference>
<dbReference type="InterPro" id="IPR000754">
    <property type="entry name" value="Ribosomal_uS9"/>
</dbReference>
<dbReference type="GO" id="GO:0003723">
    <property type="term" value="F:RNA binding"/>
    <property type="evidence" value="ECO:0007669"/>
    <property type="project" value="TreeGrafter"/>
</dbReference>
<keyword evidence="2 4" id="KW-0689">Ribosomal protein</keyword>
<dbReference type="GO" id="GO:0006412">
    <property type="term" value="P:translation"/>
    <property type="evidence" value="ECO:0007669"/>
    <property type="project" value="InterPro"/>
</dbReference>
<feature type="region of interest" description="Disordered" evidence="6">
    <location>
        <begin position="107"/>
        <end position="129"/>
    </location>
</feature>
<dbReference type="PANTHER" id="PTHR21569">
    <property type="entry name" value="RIBOSOMAL PROTEIN S9"/>
    <property type="match status" value="1"/>
</dbReference>
<dbReference type="GO" id="GO:0003735">
    <property type="term" value="F:structural constituent of ribosome"/>
    <property type="evidence" value="ECO:0007669"/>
    <property type="project" value="InterPro"/>
</dbReference>
<dbReference type="Proteomes" id="UP000034852">
    <property type="component" value="Unassembled WGS sequence"/>
</dbReference>
<dbReference type="NCBIfam" id="NF001099">
    <property type="entry name" value="PRK00132.1"/>
    <property type="match status" value="1"/>
</dbReference>
<evidence type="ECO:0000256" key="1">
    <source>
        <dbReference type="ARBA" id="ARBA00005251"/>
    </source>
</evidence>
<keyword evidence="3 4" id="KW-0687">Ribonucleoprotein</keyword>